<feature type="region of interest" description="Disordered" evidence="1">
    <location>
        <begin position="1"/>
        <end position="83"/>
    </location>
</feature>
<feature type="compositionally biased region" description="Basic and acidic residues" evidence="1">
    <location>
        <begin position="61"/>
        <end position="71"/>
    </location>
</feature>
<dbReference type="EMBL" id="BOVJ01000041">
    <property type="protein sequence ID" value="GIQ62705.1"/>
    <property type="molecule type" value="Genomic_DNA"/>
</dbReference>
<evidence type="ECO:0000313" key="3">
    <source>
        <dbReference type="Proteomes" id="UP000680304"/>
    </source>
</evidence>
<accession>A0ABQ4N3F9</accession>
<organism evidence="2 3">
    <name type="scientific">Paenibacillus cisolokensis</name>
    <dbReference type="NCBI Taxonomy" id="1658519"/>
    <lineage>
        <taxon>Bacteria</taxon>
        <taxon>Bacillati</taxon>
        <taxon>Bacillota</taxon>
        <taxon>Bacilli</taxon>
        <taxon>Bacillales</taxon>
        <taxon>Paenibacillaceae</taxon>
        <taxon>Paenibacillus</taxon>
    </lineage>
</organism>
<evidence type="ECO:0000256" key="1">
    <source>
        <dbReference type="SAM" id="MobiDB-lite"/>
    </source>
</evidence>
<comment type="caution">
    <text evidence="2">The sequence shown here is derived from an EMBL/GenBank/DDBJ whole genome shotgun (WGS) entry which is preliminary data.</text>
</comment>
<gene>
    <name evidence="2" type="ORF">PACILC2_12730</name>
</gene>
<sequence length="83" mass="9658">MPDNRAKAATSILNGSARSRRNGHSGRSRRNGHSLRSAHNRRSVHNRRIRRRNRRKRNKRQYKDASLRPRDTAAIPAASSRRH</sequence>
<proteinExistence type="predicted"/>
<feature type="compositionally biased region" description="Basic residues" evidence="1">
    <location>
        <begin position="18"/>
        <end position="60"/>
    </location>
</feature>
<keyword evidence="3" id="KW-1185">Reference proteome</keyword>
<protein>
    <submittedName>
        <fullName evidence="2">Uncharacterized protein</fullName>
    </submittedName>
</protein>
<dbReference type="Proteomes" id="UP000680304">
    <property type="component" value="Unassembled WGS sequence"/>
</dbReference>
<reference evidence="2 3" key="1">
    <citation type="submission" date="2021-04" db="EMBL/GenBank/DDBJ databases">
        <title>Draft genome sequence of Paenibacillus cisolokensis, LC2-13A.</title>
        <authorList>
            <person name="Uke A."/>
            <person name="Chhe C."/>
            <person name="Baramee S."/>
            <person name="Kosugi A."/>
        </authorList>
    </citation>
    <scope>NUCLEOTIDE SEQUENCE [LARGE SCALE GENOMIC DNA]</scope>
    <source>
        <strain evidence="2 3">LC2-13A</strain>
    </source>
</reference>
<name>A0ABQ4N3F9_9BACL</name>
<evidence type="ECO:0000313" key="2">
    <source>
        <dbReference type="EMBL" id="GIQ62705.1"/>
    </source>
</evidence>